<dbReference type="RefSeq" id="WP_204001485.1">
    <property type="nucleotide sequence ID" value="NZ_BOPG01000045.1"/>
</dbReference>
<evidence type="ECO:0000256" key="1">
    <source>
        <dbReference type="SAM" id="MobiDB-lite"/>
    </source>
</evidence>
<sequence length="497" mass="51445">MRESFPGLLRAEWTKLRSVGRWVATLLGAAVLTTGLSLLAASASKTDMNVHPNFVVGPHGDPVTDSFYFVHQPVTGNTTLTVRVASLVPPRVRERVNVDGNGMTLLDNPDPFAGAAAGIMIKDGTRSGSSYAAVLLTGADGVRMQSDFASDVPGSTSRGTRWLRLVRTGNTITGYESADGVAWRRIGTATPENLPATAEIGFYVSSTPAVYTSRGGGVSSVGERPTTASATFDSITLDGAAEWAGEQIGGLETPKGEARGGEHAEAGGGFAVTGTGQVGPKPPDDDIVEIALIGVIAGLMALICVGVLFATSEYRRGMIRATFAATPRRGRVLAAKALVLGASAYVVSVVGVIAALLLALPTLRDNGFAPPAFPQPSLVDGPVLRAVLLSAGFMALVAVFGMAVGMLLRRSAIAITLTVVLVLLPVVLGTVLPGTAPRWLMYTTLAGGLATQRAKPPTITLVEPWSMIGPGPGIAVVVAYAGLALGLAWWRLRRADA</sequence>
<proteinExistence type="predicted"/>
<organism evidence="3 4">
    <name type="scientific">Virgisporangium aurantiacum</name>
    <dbReference type="NCBI Taxonomy" id="175570"/>
    <lineage>
        <taxon>Bacteria</taxon>
        <taxon>Bacillati</taxon>
        <taxon>Actinomycetota</taxon>
        <taxon>Actinomycetes</taxon>
        <taxon>Micromonosporales</taxon>
        <taxon>Micromonosporaceae</taxon>
        <taxon>Virgisporangium</taxon>
    </lineage>
</organism>
<feature type="region of interest" description="Disordered" evidence="1">
    <location>
        <begin position="256"/>
        <end position="280"/>
    </location>
</feature>
<feature type="transmembrane region" description="Helical" evidence="2">
    <location>
        <begin position="383"/>
        <end position="405"/>
    </location>
</feature>
<protein>
    <recommendedName>
        <fullName evidence="5">DUF1349 domain-containing protein</fullName>
    </recommendedName>
</protein>
<dbReference type="Gene3D" id="2.60.120.200">
    <property type="match status" value="1"/>
</dbReference>
<dbReference type="EMBL" id="BOPG01000045">
    <property type="protein sequence ID" value="GIJ59381.1"/>
    <property type="molecule type" value="Genomic_DNA"/>
</dbReference>
<gene>
    <name evidence="3" type="ORF">Vau01_068970</name>
</gene>
<evidence type="ECO:0000313" key="4">
    <source>
        <dbReference type="Proteomes" id="UP000612585"/>
    </source>
</evidence>
<name>A0A8J4E2V3_9ACTN</name>
<feature type="transmembrane region" description="Helical" evidence="2">
    <location>
        <begin position="337"/>
        <end position="363"/>
    </location>
</feature>
<keyword evidence="2" id="KW-0812">Transmembrane</keyword>
<feature type="transmembrane region" description="Helical" evidence="2">
    <location>
        <begin position="473"/>
        <end position="492"/>
    </location>
</feature>
<dbReference type="Proteomes" id="UP000612585">
    <property type="component" value="Unassembled WGS sequence"/>
</dbReference>
<feature type="compositionally biased region" description="Basic and acidic residues" evidence="1">
    <location>
        <begin position="256"/>
        <end position="265"/>
    </location>
</feature>
<accession>A0A8J4E2V3</accession>
<dbReference type="AlphaFoldDB" id="A0A8J4E2V3"/>
<evidence type="ECO:0008006" key="5">
    <source>
        <dbReference type="Google" id="ProtNLM"/>
    </source>
</evidence>
<feature type="transmembrane region" description="Helical" evidence="2">
    <location>
        <begin position="412"/>
        <end position="432"/>
    </location>
</feature>
<keyword evidence="2" id="KW-0472">Membrane</keyword>
<feature type="transmembrane region" description="Helical" evidence="2">
    <location>
        <begin position="290"/>
        <end position="310"/>
    </location>
</feature>
<keyword evidence="4" id="KW-1185">Reference proteome</keyword>
<keyword evidence="2" id="KW-1133">Transmembrane helix</keyword>
<comment type="caution">
    <text evidence="3">The sequence shown here is derived from an EMBL/GenBank/DDBJ whole genome shotgun (WGS) entry which is preliminary data.</text>
</comment>
<evidence type="ECO:0000313" key="3">
    <source>
        <dbReference type="EMBL" id="GIJ59381.1"/>
    </source>
</evidence>
<reference evidence="3" key="1">
    <citation type="submission" date="2021-01" db="EMBL/GenBank/DDBJ databases">
        <title>Whole genome shotgun sequence of Virgisporangium aurantiacum NBRC 16421.</title>
        <authorList>
            <person name="Komaki H."/>
            <person name="Tamura T."/>
        </authorList>
    </citation>
    <scope>NUCLEOTIDE SEQUENCE</scope>
    <source>
        <strain evidence="3">NBRC 16421</strain>
    </source>
</reference>
<dbReference type="GO" id="GO:0005886">
    <property type="term" value="C:plasma membrane"/>
    <property type="evidence" value="ECO:0007669"/>
    <property type="project" value="UniProtKB-SubCell"/>
</dbReference>
<evidence type="ECO:0000256" key="2">
    <source>
        <dbReference type="SAM" id="Phobius"/>
    </source>
</evidence>
<dbReference type="GO" id="GO:0140359">
    <property type="term" value="F:ABC-type transporter activity"/>
    <property type="evidence" value="ECO:0007669"/>
    <property type="project" value="InterPro"/>
</dbReference>